<feature type="compositionally biased region" description="Polar residues" evidence="10">
    <location>
        <begin position="91"/>
        <end position="114"/>
    </location>
</feature>
<dbReference type="SMART" id="SM00382">
    <property type="entry name" value="AAA"/>
    <property type="match status" value="1"/>
</dbReference>
<keyword evidence="7" id="KW-0862">Zinc</keyword>
<feature type="compositionally biased region" description="Acidic residues" evidence="10">
    <location>
        <begin position="598"/>
        <end position="612"/>
    </location>
</feature>
<dbReference type="STRING" id="1664694.A0A0N1NZV7"/>
<keyword evidence="8" id="KW-0067">ATP-binding</keyword>
<dbReference type="Pfam" id="PF12002">
    <property type="entry name" value="MgsA_C"/>
    <property type="match status" value="1"/>
</dbReference>
<organism evidence="13 14">
    <name type="scientific">Cyphellophora attinorum</name>
    <dbReference type="NCBI Taxonomy" id="1664694"/>
    <lineage>
        <taxon>Eukaryota</taxon>
        <taxon>Fungi</taxon>
        <taxon>Dikarya</taxon>
        <taxon>Ascomycota</taxon>
        <taxon>Pezizomycotina</taxon>
        <taxon>Eurotiomycetes</taxon>
        <taxon>Chaetothyriomycetidae</taxon>
        <taxon>Chaetothyriales</taxon>
        <taxon>Cyphellophoraceae</taxon>
        <taxon>Cyphellophora</taxon>
    </lineage>
</organism>
<accession>A0A0N1NZV7</accession>
<dbReference type="GO" id="GO:0017116">
    <property type="term" value="F:single-stranded DNA helicase activity"/>
    <property type="evidence" value="ECO:0007669"/>
    <property type="project" value="TreeGrafter"/>
</dbReference>
<dbReference type="Pfam" id="PF16193">
    <property type="entry name" value="AAA_assoc_2"/>
    <property type="match status" value="1"/>
</dbReference>
<evidence type="ECO:0000256" key="9">
    <source>
        <dbReference type="ARBA" id="ARBA00023204"/>
    </source>
</evidence>
<dbReference type="InterPro" id="IPR006642">
    <property type="entry name" value="Rad18_UBZ4"/>
</dbReference>
<evidence type="ECO:0000256" key="10">
    <source>
        <dbReference type="SAM" id="MobiDB-lite"/>
    </source>
</evidence>
<dbReference type="CDD" id="cd00009">
    <property type="entry name" value="AAA"/>
    <property type="match status" value="1"/>
</dbReference>
<sequence>MVSCPICGKSVNANRINDHIDSGCESHFENGENGGISRSSTPVSSFFKTPIAKKESTLNGTGGINGDHPTSSPSLPPALSTSTSYKKRTFAETTTTPIANTDQNGHHTPTTDQPSAAPDSPPLRKKPKLSPNAPLPERMRPHTLNDIAGQQALIGPNGLLRGLIESNTIPSLILWGPPGTGKTTIARIIASTCNSRFVEINSTSTGVGELKKLFGEARNELGLTGRKTILFCDEIHRFSRSQQDVFLGPVEKGEVTLVGATTENPSFKMQGALLSRCRVFVLEQLTPADTETILRRALAAELATTTEDSPLHTATLLSPESDELIPFLATTSTGDARTALNLLALTLSLLATDPELTLAQLKPHLTKTLLYDRAGDAHYNAISAFHKSIRGSSPDGALYYLALMLQSGEDPLYIARRMIVIASEDIGLADNSMLSLATATYTACEKVGLPEARINLAHCAVALALAPKSTRSYRGLAAAMHAVGKEEGVMGLKVPPHLCNAPTRLLKDMGVGKGYKYNPDYMGGRVKQEYLPPELEGRVFLEDDNLPGTKGVDEDLDDEEREEVLAEEEDRLGLKRKAREPGEQRRTNGAGSTGDAEGVVEGEELVLADEDF</sequence>
<dbReference type="Gene3D" id="1.10.8.60">
    <property type="match status" value="1"/>
</dbReference>
<dbReference type="RefSeq" id="XP_018000928.1">
    <property type="nucleotide sequence ID" value="XM_018139525.1"/>
</dbReference>
<keyword evidence="2" id="KW-0235">DNA replication</keyword>
<comment type="similarity">
    <text evidence="1">Belongs to the AAA ATPase family. RarA/MGS1/WRNIP1 subfamily.</text>
</comment>
<dbReference type="SMART" id="SM00734">
    <property type="entry name" value="ZnF_Rad18"/>
    <property type="match status" value="1"/>
</dbReference>
<keyword evidence="6" id="KW-0863">Zinc-finger</keyword>
<dbReference type="PANTHER" id="PTHR13779">
    <property type="entry name" value="WERNER HELICASE-INTERACTING PROTEIN 1 FAMILY MEMBER"/>
    <property type="match status" value="1"/>
</dbReference>
<evidence type="ECO:0000256" key="4">
    <source>
        <dbReference type="ARBA" id="ARBA00022741"/>
    </source>
</evidence>
<dbReference type="Gene3D" id="3.40.50.300">
    <property type="entry name" value="P-loop containing nucleotide triphosphate hydrolases"/>
    <property type="match status" value="1"/>
</dbReference>
<keyword evidence="4" id="KW-0547">Nucleotide-binding</keyword>
<dbReference type="SUPFAM" id="SSF48019">
    <property type="entry name" value="post-AAA+ oligomerization domain-like"/>
    <property type="match status" value="1"/>
</dbReference>
<dbReference type="InterPro" id="IPR027417">
    <property type="entry name" value="P-loop_NTPase"/>
</dbReference>
<name>A0A0N1NZV7_9EURO</name>
<reference evidence="13 14" key="1">
    <citation type="submission" date="2015-06" db="EMBL/GenBank/DDBJ databases">
        <title>Draft genome of the ant-associated black yeast Phialophora attae CBS 131958.</title>
        <authorList>
            <person name="Moreno L.F."/>
            <person name="Stielow B.J."/>
            <person name="de Hoog S."/>
            <person name="Vicente V.A."/>
            <person name="Weiss V.A."/>
            <person name="de Vries M."/>
            <person name="Cruz L.M."/>
            <person name="Souza E.M."/>
        </authorList>
    </citation>
    <scope>NUCLEOTIDE SEQUENCE [LARGE SCALE GENOMIC DNA]</scope>
    <source>
        <strain evidence="13 14">CBS 131958</strain>
    </source>
</reference>
<evidence type="ECO:0000313" key="14">
    <source>
        <dbReference type="Proteomes" id="UP000038010"/>
    </source>
</evidence>
<dbReference type="SUPFAM" id="SSF52540">
    <property type="entry name" value="P-loop containing nucleoside triphosphate hydrolases"/>
    <property type="match status" value="1"/>
</dbReference>
<evidence type="ECO:0000256" key="8">
    <source>
        <dbReference type="ARBA" id="ARBA00022840"/>
    </source>
</evidence>
<dbReference type="GO" id="GO:0016887">
    <property type="term" value="F:ATP hydrolysis activity"/>
    <property type="evidence" value="ECO:0007669"/>
    <property type="project" value="InterPro"/>
</dbReference>
<feature type="region of interest" description="Disordered" evidence="10">
    <location>
        <begin position="55"/>
        <end position="140"/>
    </location>
</feature>
<dbReference type="OrthoDB" id="10265467at2759"/>
<dbReference type="GO" id="GO:0000731">
    <property type="term" value="P:DNA synthesis involved in DNA repair"/>
    <property type="evidence" value="ECO:0007669"/>
    <property type="project" value="TreeGrafter"/>
</dbReference>
<keyword evidence="9" id="KW-0234">DNA repair</keyword>
<dbReference type="InterPro" id="IPR008921">
    <property type="entry name" value="DNA_pol3_clamp-load_cplx_C"/>
</dbReference>
<feature type="domain" description="UBZ4-type" evidence="12">
    <location>
        <begin position="1"/>
        <end position="25"/>
    </location>
</feature>
<dbReference type="InterPro" id="IPR051314">
    <property type="entry name" value="AAA_ATPase_RarA/MGS1/WRNIP1"/>
</dbReference>
<dbReference type="GO" id="GO:0008047">
    <property type="term" value="F:enzyme activator activity"/>
    <property type="evidence" value="ECO:0007669"/>
    <property type="project" value="TreeGrafter"/>
</dbReference>
<dbReference type="VEuPathDB" id="FungiDB:AB675_10735"/>
<dbReference type="GO" id="GO:0003677">
    <property type="term" value="F:DNA binding"/>
    <property type="evidence" value="ECO:0007669"/>
    <property type="project" value="InterPro"/>
</dbReference>
<dbReference type="EMBL" id="LFJN01000011">
    <property type="protein sequence ID" value="KPI40965.1"/>
    <property type="molecule type" value="Genomic_DNA"/>
</dbReference>
<evidence type="ECO:0000256" key="1">
    <source>
        <dbReference type="ARBA" id="ARBA00008959"/>
    </source>
</evidence>
<comment type="caution">
    <text evidence="13">The sequence shown here is derived from an EMBL/GenBank/DDBJ whole genome shotgun (WGS) entry which is preliminary data.</text>
</comment>
<feature type="compositionally biased region" description="Acidic residues" evidence="10">
    <location>
        <begin position="554"/>
        <end position="570"/>
    </location>
</feature>
<keyword evidence="3" id="KW-0479">Metal-binding</keyword>
<keyword evidence="14" id="KW-1185">Reference proteome</keyword>
<evidence type="ECO:0000259" key="12">
    <source>
        <dbReference type="SMART" id="SM00734"/>
    </source>
</evidence>
<dbReference type="Gene3D" id="3.30.160.60">
    <property type="entry name" value="Classic Zinc Finger"/>
    <property type="match status" value="1"/>
</dbReference>
<dbReference type="AlphaFoldDB" id="A0A0N1NZV7"/>
<dbReference type="InterPro" id="IPR032423">
    <property type="entry name" value="AAA_assoc_2"/>
</dbReference>
<keyword evidence="5" id="KW-0227">DNA damage</keyword>
<dbReference type="InterPro" id="IPR021886">
    <property type="entry name" value="MgsA_C"/>
</dbReference>
<dbReference type="GeneID" id="28731405"/>
<dbReference type="FunFam" id="1.20.272.10:FF:000001">
    <property type="entry name" value="Putative AAA family ATPase"/>
    <property type="match status" value="1"/>
</dbReference>
<dbReference type="Pfam" id="PF00004">
    <property type="entry name" value="AAA"/>
    <property type="match status" value="1"/>
</dbReference>
<evidence type="ECO:0000256" key="7">
    <source>
        <dbReference type="ARBA" id="ARBA00022833"/>
    </source>
</evidence>
<dbReference type="Proteomes" id="UP000038010">
    <property type="component" value="Unassembled WGS sequence"/>
</dbReference>
<evidence type="ECO:0000313" key="13">
    <source>
        <dbReference type="EMBL" id="KPI40965.1"/>
    </source>
</evidence>
<gene>
    <name evidence="13" type="ORF">AB675_10735</name>
</gene>
<dbReference type="GO" id="GO:0008270">
    <property type="term" value="F:zinc ion binding"/>
    <property type="evidence" value="ECO:0007669"/>
    <property type="project" value="UniProtKB-KW"/>
</dbReference>
<evidence type="ECO:0008006" key="15">
    <source>
        <dbReference type="Google" id="ProtNLM"/>
    </source>
</evidence>
<dbReference type="GO" id="GO:0006271">
    <property type="term" value="P:DNA strand elongation involved in DNA replication"/>
    <property type="evidence" value="ECO:0007669"/>
    <property type="project" value="UniProtKB-ARBA"/>
</dbReference>
<dbReference type="FunFam" id="3.40.50.300:FF:000137">
    <property type="entry name" value="Replication-associated recombination protein A"/>
    <property type="match status" value="1"/>
</dbReference>
<protein>
    <recommendedName>
        <fullName evidence="15">ATPase WRNIP1-like protein</fullName>
    </recommendedName>
</protein>
<proteinExistence type="inferred from homology"/>
<evidence type="ECO:0000256" key="2">
    <source>
        <dbReference type="ARBA" id="ARBA00022705"/>
    </source>
</evidence>
<evidence type="ECO:0000256" key="5">
    <source>
        <dbReference type="ARBA" id="ARBA00022763"/>
    </source>
</evidence>
<dbReference type="InterPro" id="IPR003593">
    <property type="entry name" value="AAA+_ATPase"/>
</dbReference>
<feature type="domain" description="AAA+ ATPase" evidence="11">
    <location>
        <begin position="168"/>
        <end position="285"/>
    </location>
</feature>
<evidence type="ECO:0000256" key="6">
    <source>
        <dbReference type="ARBA" id="ARBA00022771"/>
    </source>
</evidence>
<dbReference type="GO" id="GO:0005634">
    <property type="term" value="C:nucleus"/>
    <property type="evidence" value="ECO:0007669"/>
    <property type="project" value="TreeGrafter"/>
</dbReference>
<feature type="region of interest" description="Disordered" evidence="10">
    <location>
        <begin position="543"/>
        <end position="612"/>
    </location>
</feature>
<dbReference type="InterPro" id="IPR003959">
    <property type="entry name" value="ATPase_AAA_core"/>
</dbReference>
<dbReference type="Gene3D" id="1.10.3710.10">
    <property type="entry name" value="DNA polymerase III clamp loader subunits, C-terminal domain"/>
    <property type="match status" value="1"/>
</dbReference>
<dbReference type="Gene3D" id="1.20.272.10">
    <property type="match status" value="1"/>
</dbReference>
<dbReference type="GO" id="GO:0005524">
    <property type="term" value="F:ATP binding"/>
    <property type="evidence" value="ECO:0007669"/>
    <property type="project" value="UniProtKB-KW"/>
</dbReference>
<dbReference type="PANTHER" id="PTHR13779:SF7">
    <property type="entry name" value="ATPASE WRNIP1"/>
    <property type="match status" value="1"/>
</dbReference>
<feature type="compositionally biased region" description="Low complexity" evidence="10">
    <location>
        <begin position="69"/>
        <end position="84"/>
    </location>
</feature>
<evidence type="ECO:0000259" key="11">
    <source>
        <dbReference type="SMART" id="SM00382"/>
    </source>
</evidence>
<evidence type="ECO:0000256" key="3">
    <source>
        <dbReference type="ARBA" id="ARBA00022723"/>
    </source>
</evidence>